<evidence type="ECO:0000256" key="9">
    <source>
        <dbReference type="ARBA" id="ARBA00023065"/>
    </source>
</evidence>
<dbReference type="PANTHER" id="PTHR32552:SF74">
    <property type="entry name" value="HYDROXAMATE SIDEROPHORE RECEPTOR FHUE"/>
    <property type="match status" value="1"/>
</dbReference>
<evidence type="ECO:0000259" key="13">
    <source>
        <dbReference type="SMART" id="SM00965"/>
    </source>
</evidence>
<keyword evidence="9" id="KW-0406">Ion transport</keyword>
<keyword evidence="3" id="KW-0813">Transport</keyword>
<evidence type="ECO:0000256" key="3">
    <source>
        <dbReference type="ARBA" id="ARBA00022448"/>
    </source>
</evidence>
<evidence type="ECO:0000256" key="5">
    <source>
        <dbReference type="ARBA" id="ARBA00022496"/>
    </source>
</evidence>
<evidence type="ECO:0000256" key="6">
    <source>
        <dbReference type="ARBA" id="ARBA00022692"/>
    </source>
</evidence>
<dbReference type="GO" id="GO:0015344">
    <property type="term" value="F:siderophore uptake transmembrane transporter activity"/>
    <property type="evidence" value="ECO:0007669"/>
    <property type="project" value="TreeGrafter"/>
</dbReference>
<dbReference type="GO" id="GO:0038023">
    <property type="term" value="F:signaling receptor activity"/>
    <property type="evidence" value="ECO:0007669"/>
    <property type="project" value="InterPro"/>
</dbReference>
<evidence type="ECO:0000313" key="14">
    <source>
        <dbReference type="EMBL" id="VFR21653.1"/>
    </source>
</evidence>
<keyword evidence="7" id="KW-0732">Signal</keyword>
<reference evidence="14" key="1">
    <citation type="submission" date="2019-03" db="EMBL/GenBank/DDBJ databases">
        <authorList>
            <person name="Danneels B."/>
        </authorList>
    </citation>
    <scope>NUCLEOTIDE SEQUENCE</scope>
</reference>
<organism evidence="14">
    <name type="scientific">plant metagenome</name>
    <dbReference type="NCBI Taxonomy" id="1297885"/>
    <lineage>
        <taxon>unclassified sequences</taxon>
        <taxon>metagenomes</taxon>
        <taxon>organismal metagenomes</taxon>
    </lineage>
</organism>
<evidence type="ECO:0000256" key="10">
    <source>
        <dbReference type="ARBA" id="ARBA00023077"/>
    </source>
</evidence>
<dbReference type="InterPro" id="IPR037066">
    <property type="entry name" value="Plug_dom_sf"/>
</dbReference>
<dbReference type="EMBL" id="CAADIA010000002">
    <property type="protein sequence ID" value="VFR21653.1"/>
    <property type="molecule type" value="Genomic_DNA"/>
</dbReference>
<protein>
    <submittedName>
        <fullName evidence="14">TonB-dependent siderophore receptor</fullName>
    </submittedName>
</protein>
<accession>A0A484P777</accession>
<comment type="similarity">
    <text evidence="2">Belongs to the TonB-dependent receptor family.</text>
</comment>
<dbReference type="Gene3D" id="2.40.170.20">
    <property type="entry name" value="TonB-dependent receptor, beta-barrel domain"/>
    <property type="match status" value="1"/>
</dbReference>
<feature type="domain" description="Secretin/TonB short N-terminal" evidence="13">
    <location>
        <begin position="108"/>
        <end position="158"/>
    </location>
</feature>
<keyword evidence="8" id="KW-0408">Iron</keyword>
<dbReference type="GO" id="GO:0009279">
    <property type="term" value="C:cell outer membrane"/>
    <property type="evidence" value="ECO:0007669"/>
    <property type="project" value="UniProtKB-SubCell"/>
</dbReference>
<dbReference type="NCBIfam" id="TIGR01783">
    <property type="entry name" value="TonB-siderophor"/>
    <property type="match status" value="1"/>
</dbReference>
<name>A0A484P777_9ZZZZ</name>
<dbReference type="InterPro" id="IPR012910">
    <property type="entry name" value="Plug_dom"/>
</dbReference>
<dbReference type="FunFam" id="2.170.130.10:FF:000010">
    <property type="entry name" value="Ferripyoverdine receptor"/>
    <property type="match status" value="1"/>
</dbReference>
<evidence type="ECO:0000256" key="2">
    <source>
        <dbReference type="ARBA" id="ARBA00009810"/>
    </source>
</evidence>
<keyword evidence="6" id="KW-0812">Transmembrane</keyword>
<keyword evidence="10" id="KW-0798">TonB box</keyword>
<dbReference type="InterPro" id="IPR011662">
    <property type="entry name" value="Secretin/TonB_short_N"/>
</dbReference>
<dbReference type="PROSITE" id="PS01156">
    <property type="entry name" value="TONB_DEPENDENT_REC_2"/>
    <property type="match status" value="1"/>
</dbReference>
<keyword evidence="4" id="KW-1134">Transmembrane beta strand</keyword>
<sequence length="866" mass="93712">MQAAFFLLARFRFFRPCPTYRESLSFPIDPSPESMHAYAPRPAAHALPHLAPASLLRHAALATALALAHLPAALAQPAGAASAAARTFTIPAGPLSAALTRYVDQSGVYVAGASELARNRQSPGLQGSYTPRQALDALLSGTGLEAVPRPDGFILRPAPAAPQPSQLAPVTVQGTAPDFAVTEGSGSYTTPVMGTATKLALSPRETPQTVSVITQQRLRDQGLSTLGAAVAATPGLTMTKWGGERERYTSRGFQLNNVMVDGLPLEYEEAALSTGLMSMYDRVEFVRGASGLMEGTGTPGGSINLVRKRPTREFHGSATASAGSWDNHVGELDAGGPLNASGTLRARGVAAHQEKRSFIDDYRNKRSLLYGVLEADIRDDTQVTLGASYSKEDNPGVDWNGMGTYPDGSFLPISRSTRMSPTWSFWDKESVTLFGALDHQLGGGWKAKLAATSIQSQMHMLGTYVGASSLDAQGNPSMTLRGGGYDYDRDQQSYDLSLSGPFRLLGREHDLVLGASHRRTTWHDQGGGATINGDFTLATFNPLDWDPASVPLPTVAEFGTWQRKQETKQTGVYAMTRLRPTDALSVVLGSRLDWYALDTIQYDGDWPYGESNYKVTRKVTPYAGVVYDLDGRHSVYASWTRVFNPQNYSGPGGDLLAPQVGSNYEAGIKGEYLEGRLNASVAVFRIDLENLPDQLPSDQCRNGLSSCYSAAGLVRSQGFETELSGEILPGWQLAAGYTYASAKRRSDASGYDPIGSFSSGKRYATNIPRHLFKLFTTYRLPVDDGRWRVGGSLHLQNRIETPWGVKQGGYAVVGLNAGFAATRQLDFNLNLNNVFDRRYYASIGSMTDANFFGEPRNVMLTARYAF</sequence>
<dbReference type="SMART" id="SM00965">
    <property type="entry name" value="STN"/>
    <property type="match status" value="1"/>
</dbReference>
<dbReference type="InterPro" id="IPR010917">
    <property type="entry name" value="TonB_rcpt_CS"/>
</dbReference>
<keyword evidence="14" id="KW-0675">Receptor</keyword>
<dbReference type="SUPFAM" id="SSF56935">
    <property type="entry name" value="Porins"/>
    <property type="match status" value="1"/>
</dbReference>
<dbReference type="GO" id="GO:0015891">
    <property type="term" value="P:siderophore transport"/>
    <property type="evidence" value="ECO:0007669"/>
    <property type="project" value="InterPro"/>
</dbReference>
<comment type="subcellular location">
    <subcellularLocation>
        <location evidence="1">Cell outer membrane</location>
        <topology evidence="1">Multi-pass membrane protein</topology>
    </subcellularLocation>
</comment>
<evidence type="ECO:0000256" key="12">
    <source>
        <dbReference type="ARBA" id="ARBA00023237"/>
    </source>
</evidence>
<evidence type="ECO:0000256" key="7">
    <source>
        <dbReference type="ARBA" id="ARBA00022729"/>
    </source>
</evidence>
<dbReference type="InterPro" id="IPR039426">
    <property type="entry name" value="TonB-dep_rcpt-like"/>
</dbReference>
<keyword evidence="12" id="KW-0998">Cell outer membrane</keyword>
<keyword evidence="11" id="KW-0472">Membrane</keyword>
<proteinExistence type="inferred from homology"/>
<dbReference type="InterPro" id="IPR010105">
    <property type="entry name" value="TonB_sidphr_rcpt"/>
</dbReference>
<evidence type="ECO:0000256" key="4">
    <source>
        <dbReference type="ARBA" id="ARBA00022452"/>
    </source>
</evidence>
<dbReference type="PANTHER" id="PTHR32552">
    <property type="entry name" value="FERRICHROME IRON RECEPTOR-RELATED"/>
    <property type="match status" value="1"/>
</dbReference>
<dbReference type="Pfam" id="PF07715">
    <property type="entry name" value="Plug"/>
    <property type="match status" value="1"/>
</dbReference>
<evidence type="ECO:0000256" key="11">
    <source>
        <dbReference type="ARBA" id="ARBA00023136"/>
    </source>
</evidence>
<dbReference type="PROSITE" id="PS52016">
    <property type="entry name" value="TONB_DEPENDENT_REC_3"/>
    <property type="match status" value="1"/>
</dbReference>
<dbReference type="Pfam" id="PF00593">
    <property type="entry name" value="TonB_dep_Rec_b-barrel"/>
    <property type="match status" value="1"/>
</dbReference>
<dbReference type="AlphaFoldDB" id="A0A484P777"/>
<evidence type="ECO:0000256" key="8">
    <source>
        <dbReference type="ARBA" id="ARBA00023004"/>
    </source>
</evidence>
<dbReference type="InterPro" id="IPR000531">
    <property type="entry name" value="Beta-barrel_TonB"/>
</dbReference>
<dbReference type="Gene3D" id="2.170.130.10">
    <property type="entry name" value="TonB-dependent receptor, plug domain"/>
    <property type="match status" value="1"/>
</dbReference>
<gene>
    <name evidence="14" type="ORF">ANK1_3317</name>
</gene>
<dbReference type="Pfam" id="PF07660">
    <property type="entry name" value="STN"/>
    <property type="match status" value="1"/>
</dbReference>
<dbReference type="Gene3D" id="3.55.50.30">
    <property type="match status" value="1"/>
</dbReference>
<keyword evidence="5" id="KW-0410">Iron transport</keyword>
<dbReference type="CDD" id="cd01347">
    <property type="entry name" value="ligand_gated_channel"/>
    <property type="match status" value="1"/>
</dbReference>
<dbReference type="InterPro" id="IPR036942">
    <property type="entry name" value="Beta-barrel_TonB_sf"/>
</dbReference>
<evidence type="ECO:0000256" key="1">
    <source>
        <dbReference type="ARBA" id="ARBA00004571"/>
    </source>
</evidence>